<keyword evidence="3" id="KW-0812">Transmembrane</keyword>
<evidence type="ECO:0000313" key="6">
    <source>
        <dbReference type="EMBL" id="RQP24445.1"/>
    </source>
</evidence>
<proteinExistence type="predicted"/>
<feature type="domain" description="GGDEF" evidence="5">
    <location>
        <begin position="523"/>
        <end position="660"/>
    </location>
</feature>
<organism evidence="6 7">
    <name type="scientific">Piscinibacter terrae</name>
    <dbReference type="NCBI Taxonomy" id="2496871"/>
    <lineage>
        <taxon>Bacteria</taxon>
        <taxon>Pseudomonadati</taxon>
        <taxon>Pseudomonadota</taxon>
        <taxon>Betaproteobacteria</taxon>
        <taxon>Burkholderiales</taxon>
        <taxon>Sphaerotilaceae</taxon>
        <taxon>Piscinibacter</taxon>
    </lineage>
</organism>
<evidence type="ECO:0000256" key="1">
    <source>
        <dbReference type="ARBA" id="ARBA00012528"/>
    </source>
</evidence>
<dbReference type="OrthoDB" id="9813903at2"/>
<dbReference type="AlphaFoldDB" id="A0A3N7K098"/>
<dbReference type="CDD" id="cd01949">
    <property type="entry name" value="GGDEF"/>
    <property type="match status" value="1"/>
</dbReference>
<dbReference type="InterPro" id="IPR000160">
    <property type="entry name" value="GGDEF_dom"/>
</dbReference>
<dbReference type="SMART" id="SM00267">
    <property type="entry name" value="GGDEF"/>
    <property type="match status" value="1"/>
</dbReference>
<dbReference type="EC" id="2.7.7.65" evidence="1"/>
<dbReference type="EMBL" id="QUSW01000003">
    <property type="protein sequence ID" value="RQP24445.1"/>
    <property type="molecule type" value="Genomic_DNA"/>
</dbReference>
<reference evidence="6 7" key="2">
    <citation type="submission" date="2018-12" db="EMBL/GenBank/DDBJ databases">
        <title>Rhizobacter gummiphilus sp. nov., a rubber-degrading bacterium isolated from the soil of a botanical garden in Japan.</title>
        <authorList>
            <person name="Shunsuke S.S."/>
        </authorList>
    </citation>
    <scope>NUCLEOTIDE SEQUENCE [LARGE SCALE GENOMIC DNA]</scope>
    <source>
        <strain evidence="6 7">S-16</strain>
    </source>
</reference>
<dbReference type="Gene3D" id="3.30.70.270">
    <property type="match status" value="1"/>
</dbReference>
<accession>A0A3N7K098</accession>
<dbReference type="InterPro" id="IPR029787">
    <property type="entry name" value="Nucleotide_cyclase"/>
</dbReference>
<comment type="catalytic activity">
    <reaction evidence="2">
        <text>2 GTP = 3',3'-c-di-GMP + 2 diphosphate</text>
        <dbReference type="Rhea" id="RHEA:24898"/>
        <dbReference type="ChEBI" id="CHEBI:33019"/>
        <dbReference type="ChEBI" id="CHEBI:37565"/>
        <dbReference type="ChEBI" id="CHEBI:58805"/>
        <dbReference type="EC" id="2.7.7.65"/>
    </reaction>
</comment>
<keyword evidence="7" id="KW-1185">Reference proteome</keyword>
<reference evidence="6 7" key="1">
    <citation type="submission" date="2018-08" db="EMBL/GenBank/DDBJ databases">
        <authorList>
            <person name="Khan S.A."/>
            <person name="Jeon C.O."/>
            <person name="Chun B.H."/>
            <person name="Jeong S.E."/>
        </authorList>
    </citation>
    <scope>NUCLEOTIDE SEQUENCE [LARGE SCALE GENOMIC DNA]</scope>
    <source>
        <strain evidence="6 7">S-16</strain>
    </source>
</reference>
<dbReference type="PANTHER" id="PTHR45138:SF9">
    <property type="entry name" value="DIGUANYLATE CYCLASE DGCM-RELATED"/>
    <property type="match status" value="1"/>
</dbReference>
<dbReference type="Pfam" id="PF00990">
    <property type="entry name" value="GGDEF"/>
    <property type="match status" value="1"/>
</dbReference>
<dbReference type="PANTHER" id="PTHR45138">
    <property type="entry name" value="REGULATORY COMPONENTS OF SENSORY TRANSDUCTION SYSTEM"/>
    <property type="match status" value="1"/>
</dbReference>
<feature type="chain" id="PRO_5017987333" description="diguanylate cyclase" evidence="4">
    <location>
        <begin position="23"/>
        <end position="696"/>
    </location>
</feature>
<dbReference type="InterPro" id="IPR050469">
    <property type="entry name" value="Diguanylate_Cyclase"/>
</dbReference>
<feature type="transmembrane region" description="Helical" evidence="3">
    <location>
        <begin position="454"/>
        <end position="473"/>
    </location>
</feature>
<dbReference type="Proteomes" id="UP000267464">
    <property type="component" value="Unassembled WGS sequence"/>
</dbReference>
<dbReference type="GO" id="GO:0052621">
    <property type="term" value="F:diguanylate cyclase activity"/>
    <property type="evidence" value="ECO:0007669"/>
    <property type="project" value="UniProtKB-EC"/>
</dbReference>
<evidence type="ECO:0000256" key="3">
    <source>
        <dbReference type="SAM" id="Phobius"/>
    </source>
</evidence>
<dbReference type="RefSeq" id="WP_124540979.1">
    <property type="nucleotide sequence ID" value="NZ_QUSW01000003.1"/>
</dbReference>
<dbReference type="FunFam" id="3.30.70.270:FF:000001">
    <property type="entry name" value="Diguanylate cyclase domain protein"/>
    <property type="match status" value="1"/>
</dbReference>
<dbReference type="InterPro" id="IPR011990">
    <property type="entry name" value="TPR-like_helical_dom_sf"/>
</dbReference>
<dbReference type="NCBIfam" id="TIGR00254">
    <property type="entry name" value="GGDEF"/>
    <property type="match status" value="1"/>
</dbReference>
<dbReference type="InterPro" id="IPR043128">
    <property type="entry name" value="Rev_trsase/Diguanyl_cyclase"/>
</dbReference>
<evidence type="ECO:0000313" key="7">
    <source>
        <dbReference type="Proteomes" id="UP000267464"/>
    </source>
</evidence>
<evidence type="ECO:0000259" key="5">
    <source>
        <dbReference type="PROSITE" id="PS50887"/>
    </source>
</evidence>
<dbReference type="SUPFAM" id="SSF55073">
    <property type="entry name" value="Nucleotide cyclase"/>
    <property type="match status" value="1"/>
</dbReference>
<dbReference type="PROSITE" id="PS50887">
    <property type="entry name" value="GGDEF"/>
    <property type="match status" value="1"/>
</dbReference>
<keyword evidence="3" id="KW-0472">Membrane</keyword>
<feature type="signal peptide" evidence="4">
    <location>
        <begin position="1"/>
        <end position="22"/>
    </location>
</feature>
<evidence type="ECO:0000256" key="2">
    <source>
        <dbReference type="ARBA" id="ARBA00034247"/>
    </source>
</evidence>
<keyword evidence="4" id="KW-0732">Signal</keyword>
<protein>
    <recommendedName>
        <fullName evidence="1">diguanylate cyclase</fullName>
        <ecNumber evidence="1">2.7.7.65</ecNumber>
    </recommendedName>
</protein>
<name>A0A3N7K098_9BURK</name>
<gene>
    <name evidence="6" type="ORF">DZC73_14250</name>
</gene>
<dbReference type="SUPFAM" id="SSF48452">
    <property type="entry name" value="TPR-like"/>
    <property type="match status" value="1"/>
</dbReference>
<sequence>MRAWPAFALILALGATSLAAQAVPGGYAAGTLDDRIDLLVRQGYDHPAEALASLKQLREASGESMVPAVARNFVLAEGIVQAQAGRANEAGTLAEQLLVLSREQQDPLAAAGSNLVRAIVAETAGQLDVAAALAQSAATAYQPGCPPHGPAAPAASDAMQAASQQPCDYRSLWRALQVLERRAMSVGQTSAAREHAQAAFDLADWAGDAFRKVYSLSSLAVATARAGQSDVAARSIAQARRMAAGLADPMAMVRVKLNEARVADLRSDPEATLRATEEAHAIAQRADARRMAALLMSNLSDIYAKRGRPADALRAADAALPVVQEFNDQRMERALINNAGLAKIGLHRIAEGKQDLVRVLHLWQQSGQVADEAQTLREFGDALAEAGDTRGALELYHRERTLSAEVMQRSQNLVLKEMQTRYDAEAKQRSIDLVRRDNEVKTASLANRDLMQRIWVLLATIMALSVALAVLLVRRVRRTNRQLEASHARLRVASERDPLTDLANRRYFHSVMAAEPKAVGEGFSGALLLVDIDHFKHINDGHGHASGDVVLVEIARRLNSAVRGNDLVVRWGGEEFLILASKLTTEQTDQLAARVLASVGSAPIMANNEALWVTASVGYACFPLPPYAVPVTWEQAVNLADMALYTAKNQGRNRAIGLVSASASDAQSLRAIESDFDRAWHEGRVTLRNTPGPGAS</sequence>
<comment type="caution">
    <text evidence="6">The sequence shown here is derived from an EMBL/GenBank/DDBJ whole genome shotgun (WGS) entry which is preliminary data.</text>
</comment>
<evidence type="ECO:0000256" key="4">
    <source>
        <dbReference type="SAM" id="SignalP"/>
    </source>
</evidence>
<keyword evidence="3" id="KW-1133">Transmembrane helix</keyword>
<dbReference type="Gene3D" id="1.25.40.10">
    <property type="entry name" value="Tetratricopeptide repeat domain"/>
    <property type="match status" value="1"/>
</dbReference>